<comment type="caution">
    <text evidence="2">The sequence shown here is derived from an EMBL/GenBank/DDBJ whole genome shotgun (WGS) entry which is preliminary data.</text>
</comment>
<name>A0ABT3G0T7_9BACT</name>
<keyword evidence="1" id="KW-0812">Transmembrane</keyword>
<sequence length="406" mass="43514">MAGRYEILDILAQDASGVVFHAEERDTGRSVVLRRFFPYGPDGGGLQEAERAAYMAALDRVKELRHPTLRTILDGGCDPVDGMPFLVTEWVEGQRLSELLRSRALSPGSTKALISHAIEASQALAGAFGEEAVWVEATPESIVLPVEGEMVTFWICPMKWLASPQKRGGLLPLAELAEKALHWRGKQPAAAGEGLGVWVGSVRTNPNRWSLDEALQALHEPLSIVGQPAASGSVPTIPMKAAKKQAPQPVKKSSSLVPVLLAFLLVAGAGAGAFYFFKLRGGRAAEIAAAKEPAAASALDFGARKTQAGSEATALPVAVVNDPKTQLAGTVKSVKDQGKYRCMELEVDGKPRWIAHPLDQKTPGFDTKELEALKGKRVVVSGAFRKEPAELGEVLHVSDRKQIEVK</sequence>
<accession>A0ABT3G0T7</accession>
<keyword evidence="3" id="KW-1185">Reference proteome</keyword>
<protein>
    <recommendedName>
        <fullName evidence="4">Serine/threonine protein kinase</fullName>
    </recommendedName>
</protein>
<dbReference type="SUPFAM" id="SSF56112">
    <property type="entry name" value="Protein kinase-like (PK-like)"/>
    <property type="match status" value="1"/>
</dbReference>
<reference evidence="2" key="1">
    <citation type="submission" date="2022-10" db="EMBL/GenBank/DDBJ databases">
        <title>Luteolibacter sp. GHJ8, whole genome shotgun sequencing project.</title>
        <authorList>
            <person name="Zhao G."/>
            <person name="Shen L."/>
        </authorList>
    </citation>
    <scope>NUCLEOTIDE SEQUENCE</scope>
    <source>
        <strain evidence="2">GHJ8</strain>
    </source>
</reference>
<proteinExistence type="predicted"/>
<keyword evidence="1" id="KW-0472">Membrane</keyword>
<dbReference type="RefSeq" id="WP_264512901.1">
    <property type="nucleotide sequence ID" value="NZ_JAPDDR010000003.1"/>
</dbReference>
<organism evidence="2 3">
    <name type="scientific">Luteolibacter rhizosphaerae</name>
    <dbReference type="NCBI Taxonomy" id="2989719"/>
    <lineage>
        <taxon>Bacteria</taxon>
        <taxon>Pseudomonadati</taxon>
        <taxon>Verrucomicrobiota</taxon>
        <taxon>Verrucomicrobiia</taxon>
        <taxon>Verrucomicrobiales</taxon>
        <taxon>Verrucomicrobiaceae</taxon>
        <taxon>Luteolibacter</taxon>
    </lineage>
</organism>
<evidence type="ECO:0000313" key="3">
    <source>
        <dbReference type="Proteomes" id="UP001165653"/>
    </source>
</evidence>
<keyword evidence="1" id="KW-1133">Transmembrane helix</keyword>
<gene>
    <name evidence="2" type="ORF">OJ996_07660</name>
</gene>
<dbReference type="InterPro" id="IPR011009">
    <property type="entry name" value="Kinase-like_dom_sf"/>
</dbReference>
<evidence type="ECO:0000256" key="1">
    <source>
        <dbReference type="SAM" id="Phobius"/>
    </source>
</evidence>
<dbReference type="Proteomes" id="UP001165653">
    <property type="component" value="Unassembled WGS sequence"/>
</dbReference>
<evidence type="ECO:0000313" key="2">
    <source>
        <dbReference type="EMBL" id="MCW1913444.1"/>
    </source>
</evidence>
<feature type="transmembrane region" description="Helical" evidence="1">
    <location>
        <begin position="256"/>
        <end position="277"/>
    </location>
</feature>
<dbReference type="Gene3D" id="1.10.510.10">
    <property type="entry name" value="Transferase(Phosphotransferase) domain 1"/>
    <property type="match status" value="1"/>
</dbReference>
<evidence type="ECO:0008006" key="4">
    <source>
        <dbReference type="Google" id="ProtNLM"/>
    </source>
</evidence>
<dbReference type="EMBL" id="JAPDDR010000003">
    <property type="protein sequence ID" value="MCW1913444.1"/>
    <property type="molecule type" value="Genomic_DNA"/>
</dbReference>